<organism evidence="2 3">
    <name type="scientific">Tanacetum coccineum</name>
    <dbReference type="NCBI Taxonomy" id="301880"/>
    <lineage>
        <taxon>Eukaryota</taxon>
        <taxon>Viridiplantae</taxon>
        <taxon>Streptophyta</taxon>
        <taxon>Embryophyta</taxon>
        <taxon>Tracheophyta</taxon>
        <taxon>Spermatophyta</taxon>
        <taxon>Magnoliopsida</taxon>
        <taxon>eudicotyledons</taxon>
        <taxon>Gunneridae</taxon>
        <taxon>Pentapetalae</taxon>
        <taxon>asterids</taxon>
        <taxon>campanulids</taxon>
        <taxon>Asterales</taxon>
        <taxon>Asteraceae</taxon>
        <taxon>Asteroideae</taxon>
        <taxon>Anthemideae</taxon>
        <taxon>Anthemidinae</taxon>
        <taxon>Tanacetum</taxon>
    </lineage>
</organism>
<feature type="region of interest" description="Disordered" evidence="1">
    <location>
        <begin position="1"/>
        <end position="81"/>
    </location>
</feature>
<protein>
    <submittedName>
        <fullName evidence="2">Uncharacterized protein</fullName>
    </submittedName>
</protein>
<evidence type="ECO:0000256" key="1">
    <source>
        <dbReference type="SAM" id="MobiDB-lite"/>
    </source>
</evidence>
<sequence length="133" mass="14195">MPLYPHRGNRVPTTSITEESAGARCSSSSSSSKGSSSSSSASSSSVSSTQGSSSPSPLSSRVIRSSSSSPPPDPPLDQTRYIPGDRLTVKHHVRAWSSWVPHPRKGMLVLRSMHLVRDCGSTGVVEVHRILKR</sequence>
<dbReference type="Proteomes" id="UP001151760">
    <property type="component" value="Unassembled WGS sequence"/>
</dbReference>
<keyword evidence="3" id="KW-1185">Reference proteome</keyword>
<dbReference type="EMBL" id="BQNB010015367">
    <property type="protein sequence ID" value="GJT39202.1"/>
    <property type="molecule type" value="Genomic_DNA"/>
</dbReference>
<proteinExistence type="predicted"/>
<evidence type="ECO:0000313" key="2">
    <source>
        <dbReference type="EMBL" id="GJT39202.1"/>
    </source>
</evidence>
<accession>A0ABQ5DJU0</accession>
<reference evidence="2" key="2">
    <citation type="submission" date="2022-01" db="EMBL/GenBank/DDBJ databases">
        <authorList>
            <person name="Yamashiro T."/>
            <person name="Shiraishi A."/>
            <person name="Satake H."/>
            <person name="Nakayama K."/>
        </authorList>
    </citation>
    <scope>NUCLEOTIDE SEQUENCE</scope>
</reference>
<gene>
    <name evidence="2" type="ORF">Tco_0939067</name>
</gene>
<feature type="compositionally biased region" description="Low complexity" evidence="1">
    <location>
        <begin position="26"/>
        <end position="68"/>
    </location>
</feature>
<evidence type="ECO:0000313" key="3">
    <source>
        <dbReference type="Proteomes" id="UP001151760"/>
    </source>
</evidence>
<comment type="caution">
    <text evidence="2">The sequence shown here is derived from an EMBL/GenBank/DDBJ whole genome shotgun (WGS) entry which is preliminary data.</text>
</comment>
<reference evidence="2" key="1">
    <citation type="journal article" date="2022" name="Int. J. Mol. Sci.">
        <title>Draft Genome of Tanacetum Coccineum: Genomic Comparison of Closely Related Tanacetum-Family Plants.</title>
        <authorList>
            <person name="Yamashiro T."/>
            <person name="Shiraishi A."/>
            <person name="Nakayama K."/>
            <person name="Satake H."/>
        </authorList>
    </citation>
    <scope>NUCLEOTIDE SEQUENCE</scope>
</reference>
<name>A0ABQ5DJU0_9ASTR</name>